<organism evidence="1 2">
    <name type="scientific">Sphingomonas colocasiae</name>
    <dbReference type="NCBI Taxonomy" id="1848973"/>
    <lineage>
        <taxon>Bacteria</taxon>
        <taxon>Pseudomonadati</taxon>
        <taxon>Pseudomonadota</taxon>
        <taxon>Alphaproteobacteria</taxon>
        <taxon>Sphingomonadales</taxon>
        <taxon>Sphingomonadaceae</taxon>
        <taxon>Sphingomonas</taxon>
    </lineage>
</organism>
<comment type="caution">
    <text evidence="1">The sequence shown here is derived from an EMBL/GenBank/DDBJ whole genome shotgun (WGS) entry which is preliminary data.</text>
</comment>
<dbReference type="RefSeq" id="WP_222988162.1">
    <property type="nucleotide sequence ID" value="NZ_JAINVV010000001.1"/>
</dbReference>
<reference evidence="1 2" key="1">
    <citation type="submission" date="2021-08" db="EMBL/GenBank/DDBJ databases">
        <authorList>
            <person name="Tuo L."/>
        </authorList>
    </citation>
    <scope>NUCLEOTIDE SEQUENCE [LARGE SCALE GENOMIC DNA]</scope>
    <source>
        <strain evidence="1 2">JCM 31229</strain>
    </source>
</reference>
<evidence type="ECO:0000313" key="1">
    <source>
        <dbReference type="EMBL" id="MBY8821072.1"/>
    </source>
</evidence>
<keyword evidence="2" id="KW-1185">Reference proteome</keyword>
<proteinExistence type="predicted"/>
<gene>
    <name evidence="1" type="ORF">K7G82_02135</name>
</gene>
<protein>
    <submittedName>
        <fullName evidence="1">Uncharacterized protein</fullName>
    </submittedName>
</protein>
<evidence type="ECO:0000313" key="2">
    <source>
        <dbReference type="Proteomes" id="UP000706039"/>
    </source>
</evidence>
<sequence length="46" mass="5337">MHIEAQIEELRAELAACVCKRERRQIERELAAAIVEKDALAEVYHM</sequence>
<dbReference type="EMBL" id="JAINVV010000001">
    <property type="protein sequence ID" value="MBY8821072.1"/>
    <property type="molecule type" value="Genomic_DNA"/>
</dbReference>
<dbReference type="Proteomes" id="UP000706039">
    <property type="component" value="Unassembled WGS sequence"/>
</dbReference>
<accession>A0ABS7PKQ6</accession>
<name>A0ABS7PKQ6_9SPHN</name>